<reference evidence="2 3" key="1">
    <citation type="submission" date="2014-05" db="EMBL/GenBank/DDBJ databases">
        <title>Draft Genome Sequence of Kitasatospora cheerisanensis KCTC 2395.</title>
        <authorList>
            <person name="Nam D.H."/>
        </authorList>
    </citation>
    <scope>NUCLEOTIDE SEQUENCE [LARGE SCALE GENOMIC DNA]</scope>
    <source>
        <strain evidence="2 3">KCTC 2395</strain>
    </source>
</reference>
<dbReference type="Proteomes" id="UP000027178">
    <property type="component" value="Unassembled WGS sequence"/>
</dbReference>
<dbReference type="AlphaFoldDB" id="A0A066YNR8"/>
<dbReference type="EMBL" id="JNBY01000133">
    <property type="protein sequence ID" value="KDN81614.1"/>
    <property type="molecule type" value="Genomic_DNA"/>
</dbReference>
<comment type="caution">
    <text evidence="2">The sequence shown here is derived from an EMBL/GenBank/DDBJ whole genome shotgun (WGS) entry which is preliminary data.</text>
</comment>
<accession>A0A066YNR8</accession>
<evidence type="ECO:0000313" key="2">
    <source>
        <dbReference type="EMBL" id="KDN81614.1"/>
    </source>
</evidence>
<feature type="transmembrane region" description="Helical" evidence="1">
    <location>
        <begin position="12"/>
        <end position="33"/>
    </location>
</feature>
<evidence type="ECO:0008006" key="4">
    <source>
        <dbReference type="Google" id="ProtNLM"/>
    </source>
</evidence>
<sequence length="152" mass="15973">MTGGWGGPIASAVLTLIGVALAAGGVGMCLSLVRTDEREQRTLAEGLPAEAVVLRAYQERSTGGDHTTIITHRAVLGFHTHDGREVHLDESGQRRKVGERVGLRYLPEHPDLAVTTDRSAASRSAEAVLRILGSVALIALGIVVTIGGLTTF</sequence>
<dbReference type="OrthoDB" id="4221100at2"/>
<gene>
    <name evidence="2" type="ORF">KCH_66260</name>
</gene>
<dbReference type="RefSeq" id="WP_035868516.1">
    <property type="nucleotide sequence ID" value="NZ_KK853997.1"/>
</dbReference>
<keyword evidence="1" id="KW-0472">Membrane</keyword>
<dbReference type="PATRIC" id="fig|1348663.4.peg.6411"/>
<feature type="transmembrane region" description="Helical" evidence="1">
    <location>
        <begin position="127"/>
        <end position="149"/>
    </location>
</feature>
<organism evidence="2 3">
    <name type="scientific">Kitasatospora cheerisanensis KCTC 2395</name>
    <dbReference type="NCBI Taxonomy" id="1348663"/>
    <lineage>
        <taxon>Bacteria</taxon>
        <taxon>Bacillati</taxon>
        <taxon>Actinomycetota</taxon>
        <taxon>Actinomycetes</taxon>
        <taxon>Kitasatosporales</taxon>
        <taxon>Streptomycetaceae</taxon>
        <taxon>Kitasatospora</taxon>
    </lineage>
</organism>
<keyword evidence="3" id="KW-1185">Reference proteome</keyword>
<proteinExistence type="predicted"/>
<protein>
    <recommendedName>
        <fullName evidence="4">DUF3592 domain-containing protein</fullName>
    </recommendedName>
</protein>
<dbReference type="HOGENOM" id="CLU_1719913_0_0_11"/>
<evidence type="ECO:0000256" key="1">
    <source>
        <dbReference type="SAM" id="Phobius"/>
    </source>
</evidence>
<name>A0A066YNR8_9ACTN</name>
<keyword evidence="1" id="KW-1133">Transmembrane helix</keyword>
<keyword evidence="1" id="KW-0812">Transmembrane</keyword>
<evidence type="ECO:0000313" key="3">
    <source>
        <dbReference type="Proteomes" id="UP000027178"/>
    </source>
</evidence>